<keyword evidence="3" id="KW-1185">Reference proteome</keyword>
<dbReference type="EMBL" id="JBJUIK010000003">
    <property type="protein sequence ID" value="KAL3533456.1"/>
    <property type="molecule type" value="Genomic_DNA"/>
</dbReference>
<feature type="region of interest" description="Disordered" evidence="1">
    <location>
        <begin position="1"/>
        <end position="56"/>
    </location>
</feature>
<name>A0ABD3AQK3_9GENT</name>
<gene>
    <name evidence="2" type="ORF">ACH5RR_006977</name>
</gene>
<organism evidence="2 3">
    <name type="scientific">Cinchona calisaya</name>
    <dbReference type="NCBI Taxonomy" id="153742"/>
    <lineage>
        <taxon>Eukaryota</taxon>
        <taxon>Viridiplantae</taxon>
        <taxon>Streptophyta</taxon>
        <taxon>Embryophyta</taxon>
        <taxon>Tracheophyta</taxon>
        <taxon>Spermatophyta</taxon>
        <taxon>Magnoliopsida</taxon>
        <taxon>eudicotyledons</taxon>
        <taxon>Gunneridae</taxon>
        <taxon>Pentapetalae</taxon>
        <taxon>asterids</taxon>
        <taxon>lamiids</taxon>
        <taxon>Gentianales</taxon>
        <taxon>Rubiaceae</taxon>
        <taxon>Cinchonoideae</taxon>
        <taxon>Cinchoneae</taxon>
        <taxon>Cinchona</taxon>
    </lineage>
</organism>
<evidence type="ECO:0000313" key="2">
    <source>
        <dbReference type="EMBL" id="KAL3533456.1"/>
    </source>
</evidence>
<feature type="compositionally biased region" description="Polar residues" evidence="1">
    <location>
        <begin position="45"/>
        <end position="56"/>
    </location>
</feature>
<accession>A0ABD3AQK3</accession>
<feature type="compositionally biased region" description="Basic and acidic residues" evidence="1">
    <location>
        <begin position="28"/>
        <end position="38"/>
    </location>
</feature>
<evidence type="ECO:0000256" key="1">
    <source>
        <dbReference type="SAM" id="MobiDB-lite"/>
    </source>
</evidence>
<proteinExistence type="predicted"/>
<dbReference type="AlphaFoldDB" id="A0ABD3AQK3"/>
<evidence type="ECO:0000313" key="3">
    <source>
        <dbReference type="Proteomes" id="UP001630127"/>
    </source>
</evidence>
<protein>
    <submittedName>
        <fullName evidence="2">Uncharacterized protein</fullName>
    </submittedName>
</protein>
<comment type="caution">
    <text evidence="2">The sequence shown here is derived from an EMBL/GenBank/DDBJ whole genome shotgun (WGS) entry which is preliminary data.</text>
</comment>
<feature type="region of interest" description="Disordered" evidence="1">
    <location>
        <begin position="77"/>
        <end position="115"/>
    </location>
</feature>
<sequence>MVEVGASSGSDKGKRTEAGCSVGFQQIEENKENDRLSNPKDIPSEQPTANLNLDGSFISTNEDKRLVVGNKRLMDVEASSKESEDVVTMDYPGPPGANPGHDPNVPPPGTRIRNH</sequence>
<dbReference type="Proteomes" id="UP001630127">
    <property type="component" value="Unassembled WGS sequence"/>
</dbReference>
<reference evidence="2 3" key="1">
    <citation type="submission" date="2024-11" db="EMBL/GenBank/DDBJ databases">
        <title>A near-complete genome assembly of Cinchona calisaya.</title>
        <authorList>
            <person name="Lian D.C."/>
            <person name="Zhao X.W."/>
            <person name="Wei L."/>
        </authorList>
    </citation>
    <scope>NUCLEOTIDE SEQUENCE [LARGE SCALE GENOMIC DNA]</scope>
    <source>
        <tissue evidence="2">Nenye</tissue>
    </source>
</reference>